<feature type="non-terminal residue" evidence="2">
    <location>
        <position position="720"/>
    </location>
</feature>
<feature type="compositionally biased region" description="Basic residues" evidence="1">
    <location>
        <begin position="168"/>
        <end position="177"/>
    </location>
</feature>
<feature type="compositionally biased region" description="Basic and acidic residues" evidence="1">
    <location>
        <begin position="418"/>
        <end position="449"/>
    </location>
</feature>
<keyword evidence="2" id="KW-0436">Ligase</keyword>
<feature type="compositionally biased region" description="Basic and acidic residues" evidence="1">
    <location>
        <begin position="93"/>
        <end position="115"/>
    </location>
</feature>
<feature type="compositionally biased region" description="Basic residues" evidence="1">
    <location>
        <begin position="467"/>
        <end position="476"/>
    </location>
</feature>
<feature type="region of interest" description="Disordered" evidence="1">
    <location>
        <begin position="626"/>
        <end position="650"/>
    </location>
</feature>
<proteinExistence type="predicted"/>
<feature type="compositionally biased region" description="Basic residues" evidence="1">
    <location>
        <begin position="10"/>
        <end position="28"/>
    </location>
</feature>
<feature type="compositionally biased region" description="Basic residues" evidence="1">
    <location>
        <begin position="626"/>
        <end position="646"/>
    </location>
</feature>
<feature type="compositionally biased region" description="Basic residues" evidence="1">
    <location>
        <begin position="284"/>
        <end position="297"/>
    </location>
</feature>
<feature type="compositionally biased region" description="Basic residues" evidence="1">
    <location>
        <begin position="305"/>
        <end position="324"/>
    </location>
</feature>
<feature type="non-terminal residue" evidence="2">
    <location>
        <position position="1"/>
    </location>
</feature>
<feature type="compositionally biased region" description="Basic residues" evidence="1">
    <location>
        <begin position="405"/>
        <end position="417"/>
    </location>
</feature>
<dbReference type="EMBL" id="CADCVO010000364">
    <property type="protein sequence ID" value="CAA9501413.1"/>
    <property type="molecule type" value="Genomic_DNA"/>
</dbReference>
<dbReference type="AlphaFoldDB" id="A0A6J4SQF8"/>
<name>A0A6J4SQF8_9ACTN</name>
<feature type="compositionally biased region" description="Low complexity" evidence="1">
    <location>
        <begin position="118"/>
        <end position="138"/>
    </location>
</feature>
<gene>
    <name evidence="2" type="ORF">AVDCRST_MAG13-2286</name>
</gene>
<feature type="compositionally biased region" description="Basic residues" evidence="1">
    <location>
        <begin position="57"/>
        <end position="72"/>
    </location>
</feature>
<dbReference type="EC" id="6.4.1.8" evidence="2"/>
<feature type="compositionally biased region" description="Basic and acidic residues" evidence="1">
    <location>
        <begin position="329"/>
        <end position="342"/>
    </location>
</feature>
<evidence type="ECO:0000256" key="1">
    <source>
        <dbReference type="SAM" id="MobiDB-lite"/>
    </source>
</evidence>
<feature type="region of interest" description="Disordered" evidence="1">
    <location>
        <begin position="671"/>
        <end position="720"/>
    </location>
</feature>
<feature type="region of interest" description="Disordered" evidence="1">
    <location>
        <begin position="1"/>
        <end position="491"/>
    </location>
</feature>
<feature type="compositionally biased region" description="Basic residues" evidence="1">
    <location>
        <begin position="146"/>
        <end position="160"/>
    </location>
</feature>
<accession>A0A6J4SQF8</accession>
<evidence type="ECO:0000313" key="2">
    <source>
        <dbReference type="EMBL" id="CAA9501413.1"/>
    </source>
</evidence>
<feature type="compositionally biased region" description="Basic and acidic residues" evidence="1">
    <location>
        <begin position="73"/>
        <end position="83"/>
    </location>
</feature>
<sequence>GDADRDPAAQHHRRRRGRDVHRPRAHPRRRDELPQGPHDALRPVRRLHAGGGGGRRGGGHLARRARHPRGHRPLLDHGGDEPPARALGPARGAHHDGGPRGRDAHRQGRAVDRRHAPGRAARAAAHAQAAPDHPAGAHLGREGARGRHGRRAAPARRGRRAREGPRARGPRGARLRRLAAVELRQPRARAPRQADHPRGVPRLPRGLPAGDPVERGGLPPGRVRALEHRDPRRLPAALDADRALRHVGQAARARLPRPVLHDPQHGRLRRPVQDHGEPHLQRRPDRRPHRRPRHRQGPRGPQRRDRGRRRHVVRHRPRGRRLRAQLRVQPDHRQLDGRHDHAAVPVDRGGRRLHRVDQPRARRPARGRPAERGLLSRPGGLRPGRHGADGDGRQPGAGLPEPGRVLRRAHAARPRRGRAGDPREDRRAARDGGRRGRRADPADHRRQDGLGHPQGGDPARLPPVGVHRLRVRRRRPDAHGGLLRRDPARGDVPVLPGLLRVRLVDHGRRPPLRALPAHAAPAAAHGRADHGLRDVQRDGPRARRRGPPRDRVRGPVLGGRVRLARARHALRRADQLQAGVVPRARDPLRGGRAPGLRALRAGVQRGVQPPGGERAGRRVHRHVRPARLHPRAGPRPARARAARGGRRGGPARVAAGLLARVGRLGGHARLRARGPAAGQPGARPGDHPGGADHGGHPAGPALHHRQARPRDPRGGRAGGL</sequence>
<feature type="compositionally biased region" description="Basic and acidic residues" evidence="1">
    <location>
        <begin position="684"/>
        <end position="695"/>
    </location>
</feature>
<dbReference type="GO" id="GO:0016874">
    <property type="term" value="F:ligase activity"/>
    <property type="evidence" value="ECO:0007669"/>
    <property type="project" value="UniProtKB-KW"/>
</dbReference>
<feature type="compositionally biased region" description="Basic and acidic residues" evidence="1">
    <location>
        <begin position="526"/>
        <end position="553"/>
    </location>
</feature>
<protein>
    <submittedName>
        <fullName evidence="2">Acetophenone carboxylase subunit Apc3</fullName>
        <ecNumber evidence="2">6.4.1.8</ecNumber>
    </submittedName>
</protein>
<feature type="region of interest" description="Disordered" evidence="1">
    <location>
        <begin position="517"/>
        <end position="555"/>
    </location>
</feature>
<reference evidence="2" key="1">
    <citation type="submission" date="2020-02" db="EMBL/GenBank/DDBJ databases">
        <authorList>
            <person name="Meier V. D."/>
        </authorList>
    </citation>
    <scope>NUCLEOTIDE SEQUENCE</scope>
    <source>
        <strain evidence="2">AVDCRST_MAG13</strain>
    </source>
</reference>
<feature type="compositionally biased region" description="Low complexity" evidence="1">
    <location>
        <begin position="673"/>
        <end position="683"/>
    </location>
</feature>
<feature type="compositionally biased region" description="Basic and acidic residues" evidence="1">
    <location>
        <begin position="224"/>
        <end position="244"/>
    </location>
</feature>
<organism evidence="2">
    <name type="scientific">uncultured Solirubrobacteraceae bacterium</name>
    <dbReference type="NCBI Taxonomy" id="1162706"/>
    <lineage>
        <taxon>Bacteria</taxon>
        <taxon>Bacillati</taxon>
        <taxon>Actinomycetota</taxon>
        <taxon>Thermoleophilia</taxon>
        <taxon>Solirubrobacterales</taxon>
        <taxon>Solirubrobacteraceae</taxon>
        <taxon>environmental samples</taxon>
    </lineage>
</organism>
<feature type="compositionally biased region" description="Basic and acidic residues" evidence="1">
    <location>
        <begin position="259"/>
        <end position="283"/>
    </location>
</feature>